<dbReference type="InterPro" id="IPR006098">
    <property type="entry name" value="MMCoA_mutase_a_cat"/>
</dbReference>
<dbReference type="PANTHER" id="PTHR48101:SF4">
    <property type="entry name" value="METHYLMALONYL-COA MUTASE, MITOCHONDRIAL"/>
    <property type="match status" value="1"/>
</dbReference>
<dbReference type="GO" id="GO:0005739">
    <property type="term" value="C:mitochondrion"/>
    <property type="evidence" value="ECO:0007669"/>
    <property type="project" value="TreeGrafter"/>
</dbReference>
<dbReference type="Gene3D" id="3.10.20.370">
    <property type="match status" value="1"/>
</dbReference>
<evidence type="ECO:0000313" key="4">
    <source>
        <dbReference type="EMBL" id="GBG73749.1"/>
    </source>
</evidence>
<accession>A0A388KUM7</accession>
<dbReference type="SUPFAM" id="SSF56672">
    <property type="entry name" value="DNA/RNA polymerases"/>
    <property type="match status" value="1"/>
</dbReference>
<feature type="domain" description="Methylmalonyl-CoA mutase alpha/beta chain catalytic" evidence="2">
    <location>
        <begin position="423"/>
        <end position="711"/>
    </location>
</feature>
<dbReference type="Pfam" id="PF01642">
    <property type="entry name" value="MM_CoA_mutase"/>
    <property type="match status" value="1"/>
</dbReference>
<organism evidence="4 5">
    <name type="scientific">Chara braunii</name>
    <name type="common">Braun's stonewort</name>
    <dbReference type="NCBI Taxonomy" id="69332"/>
    <lineage>
        <taxon>Eukaryota</taxon>
        <taxon>Viridiplantae</taxon>
        <taxon>Streptophyta</taxon>
        <taxon>Charophyceae</taxon>
        <taxon>Charales</taxon>
        <taxon>Characeae</taxon>
        <taxon>Chara</taxon>
    </lineage>
</organism>
<dbReference type="AlphaFoldDB" id="A0A388KUM7"/>
<dbReference type="GO" id="GO:0031419">
    <property type="term" value="F:cobalamin binding"/>
    <property type="evidence" value="ECO:0007669"/>
    <property type="project" value="InterPro"/>
</dbReference>
<dbReference type="Gramene" id="GBG73749">
    <property type="protein sequence ID" value="GBG73749"/>
    <property type="gene ID" value="CBR_g17089"/>
</dbReference>
<dbReference type="OrthoDB" id="198977at2759"/>
<evidence type="ECO:0000259" key="3">
    <source>
        <dbReference type="Pfam" id="PF17919"/>
    </source>
</evidence>
<gene>
    <name evidence="4" type="ORF">CBR_g17089</name>
</gene>
<comment type="caution">
    <text evidence="4">The sequence shown here is derived from an EMBL/GenBank/DDBJ whole genome shotgun (WGS) entry which is preliminary data.</text>
</comment>
<dbReference type="Gene3D" id="3.20.20.240">
    <property type="entry name" value="Methylmalonyl-CoA mutase"/>
    <property type="match status" value="2"/>
</dbReference>
<dbReference type="InterPro" id="IPR006099">
    <property type="entry name" value="MeMalonylCoA_mutase_a/b_cat"/>
</dbReference>
<dbReference type="InterPro" id="IPR021109">
    <property type="entry name" value="Peptidase_aspartic_dom_sf"/>
</dbReference>
<dbReference type="InterPro" id="IPR043502">
    <property type="entry name" value="DNA/RNA_pol_sf"/>
</dbReference>
<dbReference type="GO" id="GO:0004494">
    <property type="term" value="F:methylmalonyl-CoA mutase activity"/>
    <property type="evidence" value="ECO:0007669"/>
    <property type="project" value="InterPro"/>
</dbReference>
<dbReference type="EMBL" id="BFEA01000189">
    <property type="protein sequence ID" value="GBG73749.1"/>
    <property type="molecule type" value="Genomic_DNA"/>
</dbReference>
<dbReference type="STRING" id="69332.A0A388KUM7"/>
<dbReference type="CDD" id="cd09274">
    <property type="entry name" value="RNase_HI_RT_Ty3"/>
    <property type="match status" value="1"/>
</dbReference>
<dbReference type="Pfam" id="PF17919">
    <property type="entry name" value="RT_RNaseH_2"/>
    <property type="match status" value="1"/>
</dbReference>
<dbReference type="Proteomes" id="UP000265515">
    <property type="component" value="Unassembled WGS sequence"/>
</dbReference>
<dbReference type="PANTHER" id="PTHR48101">
    <property type="entry name" value="METHYLMALONYL-COA MUTASE, MITOCHONDRIAL-RELATED"/>
    <property type="match status" value="1"/>
</dbReference>
<proteinExistence type="predicted"/>
<dbReference type="InterPro" id="IPR041577">
    <property type="entry name" value="RT_RNaseH_2"/>
</dbReference>
<protein>
    <submittedName>
        <fullName evidence="4">Uncharacterized protein</fullName>
    </submittedName>
</protein>
<dbReference type="GO" id="GO:0019678">
    <property type="term" value="P:propionate metabolic process, methylmalonyl pathway"/>
    <property type="evidence" value="ECO:0007669"/>
    <property type="project" value="TreeGrafter"/>
</dbReference>
<dbReference type="NCBIfam" id="TIGR00641">
    <property type="entry name" value="acid_CoA_mut_N"/>
    <property type="match status" value="1"/>
</dbReference>
<dbReference type="SUPFAM" id="SSF51703">
    <property type="entry name" value="Cobalamin (vitamin B12)-dependent enzymes"/>
    <property type="match status" value="1"/>
</dbReference>
<keyword evidence="5" id="KW-1185">Reference proteome</keyword>
<reference evidence="4 5" key="1">
    <citation type="journal article" date="2018" name="Cell">
        <title>The Chara Genome: Secondary Complexity and Implications for Plant Terrestrialization.</title>
        <authorList>
            <person name="Nishiyama T."/>
            <person name="Sakayama H."/>
            <person name="Vries J.D."/>
            <person name="Buschmann H."/>
            <person name="Saint-Marcoux D."/>
            <person name="Ullrich K.K."/>
            <person name="Haas F.B."/>
            <person name="Vanderstraeten L."/>
            <person name="Becker D."/>
            <person name="Lang D."/>
            <person name="Vosolsobe S."/>
            <person name="Rombauts S."/>
            <person name="Wilhelmsson P.K.I."/>
            <person name="Janitza P."/>
            <person name="Kern R."/>
            <person name="Heyl A."/>
            <person name="Rumpler F."/>
            <person name="Villalobos L.I.A.C."/>
            <person name="Clay J.M."/>
            <person name="Skokan R."/>
            <person name="Toyoda A."/>
            <person name="Suzuki Y."/>
            <person name="Kagoshima H."/>
            <person name="Schijlen E."/>
            <person name="Tajeshwar N."/>
            <person name="Catarino B."/>
            <person name="Hetherington A.J."/>
            <person name="Saltykova A."/>
            <person name="Bonnot C."/>
            <person name="Breuninger H."/>
            <person name="Symeonidi A."/>
            <person name="Radhakrishnan G.V."/>
            <person name="Van Nieuwerburgh F."/>
            <person name="Deforce D."/>
            <person name="Chang C."/>
            <person name="Karol K.G."/>
            <person name="Hedrich R."/>
            <person name="Ulvskov P."/>
            <person name="Glockner G."/>
            <person name="Delwiche C.F."/>
            <person name="Petrasek J."/>
            <person name="Van de Peer Y."/>
            <person name="Friml J."/>
            <person name="Beilby M."/>
            <person name="Dolan L."/>
            <person name="Kohara Y."/>
            <person name="Sugano S."/>
            <person name="Fujiyama A."/>
            <person name="Delaux P.-M."/>
            <person name="Quint M."/>
            <person name="TheiBen G."/>
            <person name="Hagemann M."/>
            <person name="Harholt J."/>
            <person name="Dunand C."/>
            <person name="Zachgo S."/>
            <person name="Langdale J."/>
            <person name="Maumus F."/>
            <person name="Straeten D.V.D."/>
            <person name="Gould S.B."/>
            <person name="Rensing S.A."/>
        </authorList>
    </citation>
    <scope>NUCLEOTIDE SEQUENCE [LARGE SCALE GENOMIC DNA]</scope>
    <source>
        <strain evidence="4 5">S276</strain>
    </source>
</reference>
<evidence type="ECO:0000259" key="2">
    <source>
        <dbReference type="Pfam" id="PF01642"/>
    </source>
</evidence>
<evidence type="ECO:0000313" key="5">
    <source>
        <dbReference type="Proteomes" id="UP000265515"/>
    </source>
</evidence>
<name>A0A388KUM7_CHABU</name>
<dbReference type="Gene3D" id="2.40.70.10">
    <property type="entry name" value="Acid Proteases"/>
    <property type="match status" value="1"/>
</dbReference>
<dbReference type="InterPro" id="IPR016176">
    <property type="entry name" value="Cbl-dep_enz_cat"/>
</dbReference>
<sequence length="777" mass="88291">MLCTLDVFVALEDLEGEWSNKDPRESWVALKKGPRGEHFVVEMDVGGRKCGAFIDNGSTRNYISRDCLERMHLQDRVRHLSKPVACTLANKERMIVTDYIKDEVCTFSYGGGELNHKISFLVSDDLPSEMLLGMYYLEVVKPQFDWDKKVLKQKLPDGRNVRLTKFKANRIVDTYGCLCASAFYNYYKQNKEEGMYLVYVFEKGEAVKTPPEIERVVAKFPDLFEEPTRVVDREVVHAIEIIPGIASPLTDLTRLDTLWDWSDECEGAFKSLKHALMNHEVLMVPDPQKPFIVTTDASQYGIGAVLAQQDGKKLRRIEYMSKKMPSKKLAKSTYERELYALYKALVHWRHFLLGRFFYLRTDHQTLKWIKTQPALFDALKRWIEVIDQYDFKLEYLKGEYNKVGDALSRRADYLSALVPEFGGIPVKPVYASEDVPEGIGDEMPGVYPFTRGPYATMYTQRPWTIRQYAGFSTAEESNAFYRRNLAAGQKGLSVAFDLATHRGYDSDHPRVSGDVGMAGVAVDSVEDMKRLFDGIPLDQMSVSMTMNGAVLPIMAMFIVAAEEQGVELKKLSGTIQNDILKEYMVRNTYIYPPEPSMRIVGDIMAFTAKNMPRFNSISISGYHMQEAGADSAVEMAFTIADGLEYVRCAEAAGLNVDQVAPRFSFFWAIGMNFYMEIAKMRAARRLWAKLVKEKFSPKNDKALLLRTHSQVADPWGGSYMMEALTAELEKKALQIINEVEEAGGMTKAIISGMPKMRIEECAARKQVKFGEHFLKNS</sequence>
<feature type="domain" description="Reverse transcriptase/retrotransposon-derived protein RNase H-like" evidence="3">
    <location>
        <begin position="261"/>
        <end position="357"/>
    </location>
</feature>
<dbReference type="CDD" id="cd00303">
    <property type="entry name" value="retropepsin_like"/>
    <property type="match status" value="1"/>
</dbReference>
<evidence type="ECO:0000256" key="1">
    <source>
        <dbReference type="ARBA" id="ARBA00023235"/>
    </source>
</evidence>
<keyword evidence="1" id="KW-0413">Isomerase</keyword>